<protein>
    <submittedName>
        <fullName evidence="3">Uncharacterized protein</fullName>
    </submittedName>
</protein>
<dbReference type="EMBL" id="JAUUTY010000004">
    <property type="protein sequence ID" value="KAK1651180.1"/>
    <property type="molecule type" value="Genomic_DNA"/>
</dbReference>
<gene>
    <name evidence="3" type="ORF">QYE76_068985</name>
</gene>
<name>A0AAD8SHP8_LOLMU</name>
<dbReference type="AlphaFoldDB" id="A0AAD8SHP8"/>
<evidence type="ECO:0000256" key="2">
    <source>
        <dbReference type="SAM" id="MobiDB-lite"/>
    </source>
</evidence>
<organism evidence="3 4">
    <name type="scientific">Lolium multiflorum</name>
    <name type="common">Italian ryegrass</name>
    <name type="synonym">Lolium perenne subsp. multiflorum</name>
    <dbReference type="NCBI Taxonomy" id="4521"/>
    <lineage>
        <taxon>Eukaryota</taxon>
        <taxon>Viridiplantae</taxon>
        <taxon>Streptophyta</taxon>
        <taxon>Embryophyta</taxon>
        <taxon>Tracheophyta</taxon>
        <taxon>Spermatophyta</taxon>
        <taxon>Magnoliopsida</taxon>
        <taxon>Liliopsida</taxon>
        <taxon>Poales</taxon>
        <taxon>Poaceae</taxon>
        <taxon>BOP clade</taxon>
        <taxon>Pooideae</taxon>
        <taxon>Poodae</taxon>
        <taxon>Poeae</taxon>
        <taxon>Poeae Chloroplast Group 2 (Poeae type)</taxon>
        <taxon>Loliodinae</taxon>
        <taxon>Loliinae</taxon>
        <taxon>Lolium</taxon>
    </lineage>
</organism>
<reference evidence="3" key="1">
    <citation type="submission" date="2023-07" db="EMBL/GenBank/DDBJ databases">
        <title>A chromosome-level genome assembly of Lolium multiflorum.</title>
        <authorList>
            <person name="Chen Y."/>
            <person name="Copetti D."/>
            <person name="Kolliker R."/>
            <person name="Studer B."/>
        </authorList>
    </citation>
    <scope>NUCLEOTIDE SEQUENCE</scope>
    <source>
        <strain evidence="3">02402/16</strain>
        <tissue evidence="3">Leaf</tissue>
    </source>
</reference>
<comment type="caution">
    <text evidence="3">The sequence shown here is derived from an EMBL/GenBank/DDBJ whole genome shotgun (WGS) entry which is preliminary data.</text>
</comment>
<evidence type="ECO:0000256" key="1">
    <source>
        <dbReference type="SAM" id="Coils"/>
    </source>
</evidence>
<keyword evidence="1" id="KW-0175">Coiled coil</keyword>
<feature type="coiled-coil region" evidence="1">
    <location>
        <begin position="41"/>
        <end position="110"/>
    </location>
</feature>
<dbReference type="Proteomes" id="UP001231189">
    <property type="component" value="Unassembled WGS sequence"/>
</dbReference>
<proteinExistence type="predicted"/>
<evidence type="ECO:0000313" key="3">
    <source>
        <dbReference type="EMBL" id="KAK1651180.1"/>
    </source>
</evidence>
<feature type="compositionally biased region" description="Low complexity" evidence="2">
    <location>
        <begin position="1"/>
        <end position="15"/>
    </location>
</feature>
<accession>A0AAD8SHP8</accession>
<keyword evidence="4" id="KW-1185">Reference proteome</keyword>
<feature type="region of interest" description="Disordered" evidence="2">
    <location>
        <begin position="1"/>
        <end position="32"/>
    </location>
</feature>
<sequence>MVNSARRGASCSSAAEDAEEEKGGSFDSCFPTFDSWMTPENAQLREAAKSSSEQLEKANMLASDARREADKLKKELGQIKAKLKEEEEQKAEAQTQAKEKEGNLRKSIEALLGAADIPVDRISNL</sequence>
<evidence type="ECO:0000313" key="4">
    <source>
        <dbReference type="Proteomes" id="UP001231189"/>
    </source>
</evidence>